<evidence type="ECO:0000256" key="7">
    <source>
        <dbReference type="ARBA" id="ARBA00023136"/>
    </source>
</evidence>
<evidence type="ECO:0000259" key="9">
    <source>
        <dbReference type="Pfam" id="PF01699"/>
    </source>
</evidence>
<feature type="transmembrane region" description="Helical" evidence="8">
    <location>
        <begin position="268"/>
        <end position="288"/>
    </location>
</feature>
<comment type="similarity">
    <text evidence="2">Belongs to the Ca(2+):cation antiporter (CaCA) (TC 2.A.19) family.</text>
</comment>
<protein>
    <submittedName>
        <fullName evidence="10">21614_t:CDS:1</fullName>
    </submittedName>
</protein>
<dbReference type="Pfam" id="PF01699">
    <property type="entry name" value="Na_Ca_ex"/>
    <property type="match status" value="1"/>
</dbReference>
<dbReference type="InterPro" id="IPR004713">
    <property type="entry name" value="CaH_exchang"/>
</dbReference>
<evidence type="ECO:0000313" key="11">
    <source>
        <dbReference type="Proteomes" id="UP000789405"/>
    </source>
</evidence>
<evidence type="ECO:0000256" key="8">
    <source>
        <dbReference type="SAM" id="Phobius"/>
    </source>
</evidence>
<feature type="transmembrane region" description="Helical" evidence="8">
    <location>
        <begin position="19"/>
        <end position="36"/>
    </location>
</feature>
<evidence type="ECO:0000313" key="10">
    <source>
        <dbReference type="EMBL" id="CAG8473178.1"/>
    </source>
</evidence>
<feature type="transmembrane region" description="Helical" evidence="8">
    <location>
        <begin position="42"/>
        <end position="58"/>
    </location>
</feature>
<evidence type="ECO:0000256" key="5">
    <source>
        <dbReference type="ARBA" id="ARBA00022989"/>
    </source>
</evidence>
<proteinExistence type="inferred from homology"/>
<feature type="transmembrane region" description="Helical" evidence="8">
    <location>
        <begin position="236"/>
        <end position="262"/>
    </location>
</feature>
<dbReference type="EMBL" id="CAJVPY010000446">
    <property type="protein sequence ID" value="CAG8473178.1"/>
    <property type="molecule type" value="Genomic_DNA"/>
</dbReference>
<feature type="domain" description="Sodium/calcium exchanger membrane region" evidence="9">
    <location>
        <begin position="41"/>
        <end position="173"/>
    </location>
</feature>
<dbReference type="Proteomes" id="UP000789405">
    <property type="component" value="Unassembled WGS sequence"/>
</dbReference>
<dbReference type="Gene3D" id="1.20.1420.30">
    <property type="entry name" value="NCX, central ion-binding region"/>
    <property type="match status" value="1"/>
</dbReference>
<keyword evidence="11" id="KW-1185">Reference proteome</keyword>
<dbReference type="PANTHER" id="PTHR31503">
    <property type="entry name" value="VACUOLAR CALCIUM ION TRANSPORTER"/>
    <property type="match status" value="1"/>
</dbReference>
<dbReference type="GO" id="GO:0012505">
    <property type="term" value="C:endomembrane system"/>
    <property type="evidence" value="ECO:0007669"/>
    <property type="project" value="UniProtKB-SubCell"/>
</dbReference>
<comment type="subcellular location">
    <subcellularLocation>
        <location evidence="1">Endomembrane system</location>
        <topology evidence="1">Multi-pass membrane protein</topology>
    </subcellularLocation>
</comment>
<feature type="transmembrane region" description="Helical" evidence="8">
    <location>
        <begin position="104"/>
        <end position="127"/>
    </location>
</feature>
<feature type="transmembrane region" description="Helical" evidence="8">
    <location>
        <begin position="159"/>
        <end position="178"/>
    </location>
</feature>
<keyword evidence="3" id="KW-0813">Transport</keyword>
<gene>
    <name evidence="10" type="ORF">DERYTH_LOCUS1557</name>
</gene>
<comment type="caution">
    <text evidence="10">The sequence shown here is derived from an EMBL/GenBank/DDBJ whole genome shotgun (WGS) entry which is preliminary data.</text>
</comment>
<dbReference type="AlphaFoldDB" id="A0A9N8W0V8"/>
<keyword evidence="7 8" id="KW-0472">Membrane</keyword>
<name>A0A9N8W0V8_9GLOM</name>
<keyword evidence="4 8" id="KW-0812">Transmembrane</keyword>
<sequence length="296" mass="32531">MGQTPTEKDRKLSFKKSDIFYILLIFVPVGYIVNFLSSNDTLIFITNFLAIISSAKLMRFASNELIHHLNKSYKTLEDILDVAFNNLVELIITINALVNGQIRVVQAALLGSILSHTLLVLGIFFLVGGIKILYEGKLEEEFTIIGGSKGTTVAQMTSSVLTLACISLVLPAAFGFFVTTSTDKSIEGIVASHKISKAFIGLILLPIVSHCDKYISSAYIERNNHNNECANKRFAIIVISVRSSIQTALIITPILVILGWIINQPMSLSFSIFETVCLVIAVILKNYLVQMGNQIG</sequence>
<dbReference type="GO" id="GO:0015369">
    <property type="term" value="F:calcium:proton antiporter activity"/>
    <property type="evidence" value="ECO:0007669"/>
    <property type="project" value="UniProtKB-ARBA"/>
</dbReference>
<dbReference type="PANTHER" id="PTHR31503:SF22">
    <property type="entry name" value="VACUOLAR CALCIUM ION TRANSPORTER"/>
    <property type="match status" value="1"/>
</dbReference>
<keyword evidence="6" id="KW-0406">Ion transport</keyword>
<evidence type="ECO:0000256" key="6">
    <source>
        <dbReference type="ARBA" id="ARBA00023065"/>
    </source>
</evidence>
<organism evidence="10 11">
    <name type="scientific">Dentiscutata erythropus</name>
    <dbReference type="NCBI Taxonomy" id="1348616"/>
    <lineage>
        <taxon>Eukaryota</taxon>
        <taxon>Fungi</taxon>
        <taxon>Fungi incertae sedis</taxon>
        <taxon>Mucoromycota</taxon>
        <taxon>Glomeromycotina</taxon>
        <taxon>Glomeromycetes</taxon>
        <taxon>Diversisporales</taxon>
        <taxon>Gigasporaceae</taxon>
        <taxon>Dentiscutata</taxon>
    </lineage>
</organism>
<evidence type="ECO:0000256" key="4">
    <source>
        <dbReference type="ARBA" id="ARBA00022692"/>
    </source>
</evidence>
<keyword evidence="5 8" id="KW-1133">Transmembrane helix</keyword>
<dbReference type="InterPro" id="IPR004837">
    <property type="entry name" value="NaCa_Exmemb"/>
</dbReference>
<dbReference type="OrthoDB" id="1699231at2759"/>
<dbReference type="GO" id="GO:0000329">
    <property type="term" value="C:fungal-type vacuole membrane"/>
    <property type="evidence" value="ECO:0007669"/>
    <property type="project" value="TreeGrafter"/>
</dbReference>
<reference evidence="10" key="1">
    <citation type="submission" date="2021-06" db="EMBL/GenBank/DDBJ databases">
        <authorList>
            <person name="Kallberg Y."/>
            <person name="Tangrot J."/>
            <person name="Rosling A."/>
        </authorList>
    </citation>
    <scope>NUCLEOTIDE SEQUENCE</scope>
    <source>
        <strain evidence="10">MA453B</strain>
    </source>
</reference>
<dbReference type="InterPro" id="IPR044880">
    <property type="entry name" value="NCX_ion-bd_dom_sf"/>
</dbReference>
<accession>A0A9N8W0V8</accession>
<evidence type="ECO:0000256" key="3">
    <source>
        <dbReference type="ARBA" id="ARBA00022448"/>
    </source>
</evidence>
<evidence type="ECO:0000256" key="2">
    <source>
        <dbReference type="ARBA" id="ARBA00008170"/>
    </source>
</evidence>
<evidence type="ECO:0000256" key="1">
    <source>
        <dbReference type="ARBA" id="ARBA00004127"/>
    </source>
</evidence>
<dbReference type="GO" id="GO:0006874">
    <property type="term" value="P:intracellular calcium ion homeostasis"/>
    <property type="evidence" value="ECO:0007669"/>
    <property type="project" value="TreeGrafter"/>
</dbReference>